<dbReference type="AlphaFoldDB" id="A0A8D8XF91"/>
<dbReference type="EMBL" id="HBUF01321241">
    <property type="protein sequence ID" value="CAG6695008.1"/>
    <property type="molecule type" value="Transcribed_RNA"/>
</dbReference>
<accession>A0A8D8XF91</accession>
<evidence type="ECO:0000313" key="1">
    <source>
        <dbReference type="EMBL" id="CAG6695008.1"/>
    </source>
</evidence>
<reference evidence="1" key="1">
    <citation type="submission" date="2021-05" db="EMBL/GenBank/DDBJ databases">
        <authorList>
            <person name="Alioto T."/>
            <person name="Alioto T."/>
            <person name="Gomez Garrido J."/>
        </authorList>
    </citation>
    <scope>NUCLEOTIDE SEQUENCE</scope>
</reference>
<protein>
    <submittedName>
        <fullName evidence="1">Uncharacterized protein</fullName>
    </submittedName>
</protein>
<organism evidence="1">
    <name type="scientific">Cacopsylla melanoneura</name>
    <dbReference type="NCBI Taxonomy" id="428564"/>
    <lineage>
        <taxon>Eukaryota</taxon>
        <taxon>Metazoa</taxon>
        <taxon>Ecdysozoa</taxon>
        <taxon>Arthropoda</taxon>
        <taxon>Hexapoda</taxon>
        <taxon>Insecta</taxon>
        <taxon>Pterygota</taxon>
        <taxon>Neoptera</taxon>
        <taxon>Paraneoptera</taxon>
        <taxon>Hemiptera</taxon>
        <taxon>Sternorrhyncha</taxon>
        <taxon>Psylloidea</taxon>
        <taxon>Psyllidae</taxon>
        <taxon>Psyllinae</taxon>
        <taxon>Cacopsylla</taxon>
    </lineage>
</organism>
<sequence length="215" mass="24023">MGPVGHLVPFVGHLAFAVWSSISRSSASVASFEFLPLPPFQMTTRGALFGVESTDPFLNGVKTLAESSLPPGWKDWRILPAPALADIKVDRNRLRFALPTLELVKLFVPGDNYISERKFKLIKAALLGWTLGKALITNHSEFAKSLRPSDEDFSRFVREVQHLRGSILTSTEYWRTRNWVIPSEPQVDKISACPSSEARRLALANGQRFGRSYNP</sequence>
<proteinExistence type="predicted"/>
<name>A0A8D8XF91_9HEMI</name>